<reference evidence="1 2" key="1">
    <citation type="submission" date="2015-01" db="EMBL/GenBank/DDBJ databases">
        <title>Evolution of Trichinella species and genotypes.</title>
        <authorList>
            <person name="Korhonen P.K."/>
            <person name="Edoardo P."/>
            <person name="Giuseppe L.R."/>
            <person name="Gasser R.B."/>
        </authorList>
    </citation>
    <scope>NUCLEOTIDE SEQUENCE [LARGE SCALE GENOMIC DNA]</scope>
    <source>
        <strain evidence="1">ISS2496</strain>
    </source>
</reference>
<dbReference type="Proteomes" id="UP000054783">
    <property type="component" value="Unassembled WGS sequence"/>
</dbReference>
<comment type="caution">
    <text evidence="1">The sequence shown here is derived from an EMBL/GenBank/DDBJ whole genome shotgun (WGS) entry which is preliminary data.</text>
</comment>
<keyword evidence="2" id="KW-1185">Reference proteome</keyword>
<evidence type="ECO:0000313" key="2">
    <source>
        <dbReference type="Proteomes" id="UP000054783"/>
    </source>
</evidence>
<name>A0A0V0ZBM5_9BILA</name>
<protein>
    <submittedName>
        <fullName evidence="1">Uncharacterized protein</fullName>
    </submittedName>
</protein>
<sequence>MDSNVSYRCGGNIYRFSYVVYQYLTVPPQYYLHVIITVSVTCNLLSSNENYLCGVGGLETHLWCIDWLAFTR</sequence>
<dbReference type="EMBL" id="JYDQ01000274">
    <property type="protein sequence ID" value="KRY09450.1"/>
    <property type="molecule type" value="Genomic_DNA"/>
</dbReference>
<evidence type="ECO:0000313" key="1">
    <source>
        <dbReference type="EMBL" id="KRY09450.1"/>
    </source>
</evidence>
<proteinExistence type="predicted"/>
<gene>
    <name evidence="1" type="ORF">T12_10408</name>
</gene>
<accession>A0A0V0ZBM5</accession>
<organism evidence="1 2">
    <name type="scientific">Trichinella patagoniensis</name>
    <dbReference type="NCBI Taxonomy" id="990121"/>
    <lineage>
        <taxon>Eukaryota</taxon>
        <taxon>Metazoa</taxon>
        <taxon>Ecdysozoa</taxon>
        <taxon>Nematoda</taxon>
        <taxon>Enoplea</taxon>
        <taxon>Dorylaimia</taxon>
        <taxon>Trichinellida</taxon>
        <taxon>Trichinellidae</taxon>
        <taxon>Trichinella</taxon>
    </lineage>
</organism>
<dbReference type="AlphaFoldDB" id="A0A0V0ZBM5"/>